<gene>
    <name evidence="2" type="ORF">PPENT_87.1.T0680230</name>
</gene>
<evidence type="ECO:0000313" key="2">
    <source>
        <dbReference type="EMBL" id="CAD8178031.1"/>
    </source>
</evidence>
<reference evidence="2" key="1">
    <citation type="submission" date="2021-01" db="EMBL/GenBank/DDBJ databases">
        <authorList>
            <consortium name="Genoscope - CEA"/>
            <person name="William W."/>
        </authorList>
    </citation>
    <scope>NUCLEOTIDE SEQUENCE</scope>
</reference>
<name>A0A8S1VMZ5_9CILI</name>
<dbReference type="AlphaFoldDB" id="A0A8S1VMZ5"/>
<feature type="signal peptide" evidence="1">
    <location>
        <begin position="1"/>
        <end position="24"/>
    </location>
</feature>
<dbReference type="EMBL" id="CAJJDO010000068">
    <property type="protein sequence ID" value="CAD8178031.1"/>
    <property type="molecule type" value="Genomic_DNA"/>
</dbReference>
<dbReference type="Proteomes" id="UP000689195">
    <property type="component" value="Unassembled WGS sequence"/>
</dbReference>
<evidence type="ECO:0000313" key="3">
    <source>
        <dbReference type="Proteomes" id="UP000689195"/>
    </source>
</evidence>
<protein>
    <recommendedName>
        <fullName evidence="4">Transmembrane protein</fullName>
    </recommendedName>
</protein>
<keyword evidence="1" id="KW-0732">Signal</keyword>
<feature type="chain" id="PRO_5035877197" description="Transmembrane protein" evidence="1">
    <location>
        <begin position="25"/>
        <end position="132"/>
    </location>
</feature>
<accession>A0A8S1VMZ5</accession>
<evidence type="ECO:0008006" key="4">
    <source>
        <dbReference type="Google" id="ProtNLM"/>
    </source>
</evidence>
<organism evidence="2 3">
    <name type="scientific">Paramecium pentaurelia</name>
    <dbReference type="NCBI Taxonomy" id="43138"/>
    <lineage>
        <taxon>Eukaryota</taxon>
        <taxon>Sar</taxon>
        <taxon>Alveolata</taxon>
        <taxon>Ciliophora</taxon>
        <taxon>Intramacronucleata</taxon>
        <taxon>Oligohymenophorea</taxon>
        <taxon>Peniculida</taxon>
        <taxon>Parameciidae</taxon>
        <taxon>Paramecium</taxon>
    </lineage>
</organism>
<evidence type="ECO:0000256" key="1">
    <source>
        <dbReference type="SAM" id="SignalP"/>
    </source>
</evidence>
<proteinExistence type="predicted"/>
<comment type="caution">
    <text evidence="2">The sequence shown here is derived from an EMBL/GenBank/DDBJ whole genome shotgun (WGS) entry which is preliminary data.</text>
</comment>
<keyword evidence="3" id="KW-1185">Reference proteome</keyword>
<sequence length="132" mass="15741">MNNKSIFLILLLLLTYKFFDIVTQKQLNLLQYQKQILINQQFQLRSFNIQYGPIQTIRSNLSNFYILVQPIKYKMGINCLFVQLGEFYTFLVVKNVNQYKDIILQLIIVQNILFFIKINLKSLHQIKLKSGF</sequence>